<dbReference type="InterPro" id="IPR036322">
    <property type="entry name" value="WD40_repeat_dom_sf"/>
</dbReference>
<gene>
    <name evidence="8" type="primary">LOC118419720</name>
</gene>
<keyword evidence="2" id="KW-0812">Transmembrane</keyword>
<feature type="domain" description="BBS7 platform" evidence="5">
    <location>
        <begin position="539"/>
        <end position="641"/>
    </location>
</feature>
<evidence type="ECO:0000259" key="4">
    <source>
        <dbReference type="Pfam" id="PF23360"/>
    </source>
</evidence>
<evidence type="ECO:0000259" key="5">
    <source>
        <dbReference type="Pfam" id="PF23361"/>
    </source>
</evidence>
<dbReference type="GO" id="GO:0060271">
    <property type="term" value="P:cilium assembly"/>
    <property type="evidence" value="ECO:0000318"/>
    <property type="project" value="GO_Central"/>
</dbReference>
<evidence type="ECO:0000259" key="3">
    <source>
        <dbReference type="Pfam" id="PF23349"/>
    </source>
</evidence>
<evidence type="ECO:0000313" key="7">
    <source>
        <dbReference type="Proteomes" id="UP000001554"/>
    </source>
</evidence>
<feature type="transmembrane region" description="Helical" evidence="2">
    <location>
        <begin position="20"/>
        <end position="37"/>
    </location>
</feature>
<keyword evidence="2" id="KW-1133">Transmembrane helix</keyword>
<dbReference type="RefSeq" id="XP_035682143.1">
    <property type="nucleotide sequence ID" value="XM_035826250.1"/>
</dbReference>
<dbReference type="SUPFAM" id="SSF50978">
    <property type="entry name" value="WD40 repeat-like"/>
    <property type="match status" value="1"/>
</dbReference>
<dbReference type="Proteomes" id="UP000001554">
    <property type="component" value="Chromosome 7"/>
</dbReference>
<dbReference type="PANTHER" id="PTHR16074:SF4">
    <property type="entry name" value="BARDET-BIEDL SYNDROME 7 PROTEIN"/>
    <property type="match status" value="1"/>
</dbReference>
<dbReference type="KEGG" id="bfo:118419720"/>
<feature type="domain" description="BBS7 GAE" evidence="4">
    <location>
        <begin position="423"/>
        <end position="531"/>
    </location>
</feature>
<dbReference type="OMA" id="KGEGCFK"/>
<reference evidence="8" key="2">
    <citation type="submission" date="2025-08" db="UniProtKB">
        <authorList>
            <consortium name="RefSeq"/>
        </authorList>
    </citation>
    <scope>IDENTIFICATION</scope>
    <source>
        <strain evidence="8">S238N-H82</strain>
        <tissue evidence="8">Testes</tissue>
    </source>
</reference>
<feature type="domain" description="BBS7 helical hairpin" evidence="3">
    <location>
        <begin position="644"/>
        <end position="757"/>
    </location>
</feature>
<dbReference type="GO" id="GO:0036064">
    <property type="term" value="C:ciliary basal body"/>
    <property type="evidence" value="ECO:0000318"/>
    <property type="project" value="GO_Central"/>
</dbReference>
<dbReference type="PANTHER" id="PTHR16074">
    <property type="entry name" value="BARDET-BIEDL SYNDROME 7 PROTEIN"/>
    <property type="match status" value="1"/>
</dbReference>
<keyword evidence="7" id="KW-1185">Reference proteome</keyword>
<organism evidence="7 8">
    <name type="scientific">Branchiostoma floridae</name>
    <name type="common">Florida lancelet</name>
    <name type="synonym">Amphioxus</name>
    <dbReference type="NCBI Taxonomy" id="7739"/>
    <lineage>
        <taxon>Eukaryota</taxon>
        <taxon>Metazoa</taxon>
        <taxon>Chordata</taxon>
        <taxon>Cephalochordata</taxon>
        <taxon>Leptocardii</taxon>
        <taxon>Amphioxiformes</taxon>
        <taxon>Branchiostomatidae</taxon>
        <taxon>Branchiostoma</taxon>
    </lineage>
</organism>
<dbReference type="InterPro" id="IPR016575">
    <property type="entry name" value="Bardet-Biedl_syndrome_7_prot"/>
</dbReference>
<accession>A0A9J7LH40</accession>
<dbReference type="InterPro" id="IPR056332">
    <property type="entry name" value="Beta-prop_BBS7"/>
</dbReference>
<evidence type="ECO:0000313" key="8">
    <source>
        <dbReference type="RefSeq" id="XP_035682143.1"/>
    </source>
</evidence>
<evidence type="ECO:0000259" key="6">
    <source>
        <dbReference type="Pfam" id="PF23743"/>
    </source>
</evidence>
<protein>
    <submittedName>
        <fullName evidence="8">Bardet-Biedl syndrome 7 protein homolog</fullName>
    </submittedName>
</protein>
<keyword evidence="1" id="KW-0175">Coiled coil</keyword>
<dbReference type="GO" id="GO:0005930">
    <property type="term" value="C:axoneme"/>
    <property type="evidence" value="ECO:0000318"/>
    <property type="project" value="GO_Central"/>
</dbReference>
<dbReference type="Pfam" id="PF23349">
    <property type="entry name" value="BBS7_hp"/>
    <property type="match status" value="1"/>
</dbReference>
<dbReference type="GO" id="GO:1905515">
    <property type="term" value="P:non-motile cilium assembly"/>
    <property type="evidence" value="ECO:0007669"/>
    <property type="project" value="InterPro"/>
</dbReference>
<dbReference type="OrthoDB" id="414590at2759"/>
<dbReference type="PIRSF" id="PIRSF011091">
    <property type="entry name" value="BBS7"/>
    <property type="match status" value="1"/>
</dbReference>
<dbReference type="InterPro" id="IPR056335">
    <property type="entry name" value="BBS7_hairpin"/>
</dbReference>
<sequence length="760" mass="85234">MRPSIASAPLPTLLLSYNQQLVGAFIWAIFFIFHRWLSARNRAVKMMELNLSRVDYTQVAVTSPKTMKLLPASGKRATQKVTVGDHEGVVTCFGMKKKETVPVFKTLPSQGIKRLELGGPPGSIADRIFVSCGTEVRGYTKKGKQFLGFNTNLAEPPQAMYVTGSDLFLTGTYVFNHFHDLKDQNYFLAPDKINDVLCLPLEKFSLLTSVLACQDRVLRVLQESDLLYEVEVPGPPQTLCLINGNGGVEGNELLYGTSDGKVGMVQINSLSPSHRWELPNEKGHGGILCLDNYDITSDGVQDLLVGRDDGLVEVFGYNETDEPVLRFSHQLNESVTSIQGGVVATAGYDEIVAATYAGWIQGLTTEPQEKEAGPGDEVQVNVETQARIKTLKQELEEIQQKVAREREKYQATAHSSKAISAVPFFNINDKFTLSKDDASYTLSLEVQSAIDNVLLQSDVPIDLLDVEKNSAVVSFSATDPESGNFLLATYRCQANTTRLEVKIRSIEGQYGTIQAYVTPRIQPKTCQVRQYSIKPLSLHQRTHSFDESRPMNVLKISGNFSMAEIHSWVCYCLPELPERTPVGDSATFYLLNTFLDTQLECTYRKGEGIFRSDNISTISILKDVITKQATHRKVNIQITYDLSDESIPHTLQLIHPRLEYQLLLAKKVQLIEALKELQIHETDLSFLSTEYVNILENADELQAEYKRQPCALERLYGMITDLFIDKHKFKGVNVRTKVPQLMELLDNYDLQTVIDFFQLN</sequence>
<dbReference type="InterPro" id="IPR056334">
    <property type="entry name" value="BBS7_GAE_dom"/>
</dbReference>
<keyword evidence="2" id="KW-0472">Membrane</keyword>
<proteinExistence type="predicted"/>
<dbReference type="GO" id="GO:0043005">
    <property type="term" value="C:neuron projection"/>
    <property type="evidence" value="ECO:0000318"/>
    <property type="project" value="GO_Central"/>
</dbReference>
<dbReference type="GO" id="GO:0016020">
    <property type="term" value="C:membrane"/>
    <property type="evidence" value="ECO:0000318"/>
    <property type="project" value="GO_Central"/>
</dbReference>
<dbReference type="Pfam" id="PF23360">
    <property type="entry name" value="BBS7_GAE"/>
    <property type="match status" value="1"/>
</dbReference>
<dbReference type="GeneID" id="118419720"/>
<dbReference type="AlphaFoldDB" id="A0A9J7LH40"/>
<dbReference type="GO" id="GO:0008104">
    <property type="term" value="P:intracellular protein localization"/>
    <property type="evidence" value="ECO:0000318"/>
    <property type="project" value="GO_Central"/>
</dbReference>
<name>A0A9J7LH40_BRAFL</name>
<feature type="domain" description="BBS7 beta-propeller" evidence="6">
    <location>
        <begin position="67"/>
        <end position="365"/>
    </location>
</feature>
<reference evidence="7" key="1">
    <citation type="journal article" date="2020" name="Nat. Ecol. Evol.">
        <title>Deeply conserved synteny resolves early events in vertebrate evolution.</title>
        <authorList>
            <person name="Simakov O."/>
            <person name="Marletaz F."/>
            <person name="Yue J.X."/>
            <person name="O'Connell B."/>
            <person name="Jenkins J."/>
            <person name="Brandt A."/>
            <person name="Calef R."/>
            <person name="Tung C.H."/>
            <person name="Huang T.K."/>
            <person name="Schmutz J."/>
            <person name="Satoh N."/>
            <person name="Yu J.K."/>
            <person name="Putnam N.H."/>
            <person name="Green R.E."/>
            <person name="Rokhsar D.S."/>
        </authorList>
    </citation>
    <scope>NUCLEOTIDE SEQUENCE [LARGE SCALE GENOMIC DNA]</scope>
    <source>
        <strain evidence="7">S238N-H82</strain>
    </source>
</reference>
<evidence type="ECO:0000256" key="1">
    <source>
        <dbReference type="SAM" id="Coils"/>
    </source>
</evidence>
<feature type="coiled-coil region" evidence="1">
    <location>
        <begin position="381"/>
        <end position="415"/>
    </location>
</feature>
<dbReference type="Pfam" id="PF23743">
    <property type="entry name" value="Beta-prop_BBS7"/>
    <property type="match status" value="1"/>
</dbReference>
<dbReference type="Pfam" id="PF23361">
    <property type="entry name" value="BBS7_pf"/>
    <property type="match status" value="1"/>
</dbReference>
<dbReference type="InterPro" id="IPR056333">
    <property type="entry name" value="BBS7_pf_dom"/>
</dbReference>
<dbReference type="GO" id="GO:0034464">
    <property type="term" value="C:BBSome"/>
    <property type="evidence" value="ECO:0000318"/>
    <property type="project" value="GO_Central"/>
</dbReference>
<evidence type="ECO:0000256" key="2">
    <source>
        <dbReference type="SAM" id="Phobius"/>
    </source>
</evidence>